<gene>
    <name evidence="1" type="ORF">DPMN_186268</name>
</gene>
<reference evidence="1" key="2">
    <citation type="submission" date="2020-11" db="EMBL/GenBank/DDBJ databases">
        <authorList>
            <person name="McCartney M.A."/>
            <person name="Auch B."/>
            <person name="Kono T."/>
            <person name="Mallez S."/>
            <person name="Becker A."/>
            <person name="Gohl D.M."/>
            <person name="Silverstein K.A.T."/>
            <person name="Koren S."/>
            <person name="Bechman K.B."/>
            <person name="Herman A."/>
            <person name="Abrahante J.E."/>
            <person name="Garbe J."/>
        </authorList>
    </citation>
    <scope>NUCLEOTIDE SEQUENCE</scope>
    <source>
        <strain evidence="1">Duluth1</strain>
        <tissue evidence="1">Whole animal</tissue>
    </source>
</reference>
<keyword evidence="2" id="KW-1185">Reference proteome</keyword>
<dbReference type="AlphaFoldDB" id="A0A9D4DQ51"/>
<sequence>MQYIVDNVPIERLSQIFFVFALGELRGDLRRIHITNPHALSAVSPSLATTEVSKFPSNSYTNLVNISRMIFRLVRGDSYTLCCYLDTFYRFLGSKGVTDIIEEIATGTSREKIADDDNTHSEYVKRIVKNLLKEGTHAIDSLEKLVRHLPLNLASVLYGTAVDSMDKILSQQLKEGLRANAHTALDKAKQNNDFNMITSLTSFFERLDMNSDERFRGHVERAIVQIISFPWDLKDNKNPVSDSHVQLFLNMLEETVCFTEQNSKVALVKSLAASPNPECRQIFLKVAQFTKFRSSFDNLESESYILWLGTEIRLCTVNKIQALFGKFLNLLQVGVSKNKALDDALQQVAQKEMKAMKVEDLLKSTSSIESICDDESFLYNIYRTEFVEALHRLGKKPVDVLLHICTDVKDVKTLRINSRYVIV</sequence>
<comment type="caution">
    <text evidence="1">The sequence shown here is derived from an EMBL/GenBank/DDBJ whole genome shotgun (WGS) entry which is preliminary data.</text>
</comment>
<name>A0A9D4DQ51_DREPO</name>
<reference evidence="1" key="1">
    <citation type="journal article" date="2019" name="bioRxiv">
        <title>The Genome of the Zebra Mussel, Dreissena polymorpha: A Resource for Invasive Species Research.</title>
        <authorList>
            <person name="McCartney M.A."/>
            <person name="Auch B."/>
            <person name="Kono T."/>
            <person name="Mallez S."/>
            <person name="Zhang Y."/>
            <person name="Obille A."/>
            <person name="Becker A."/>
            <person name="Abrahante J.E."/>
            <person name="Garbe J."/>
            <person name="Badalamenti J.P."/>
            <person name="Herman A."/>
            <person name="Mangelson H."/>
            <person name="Liachko I."/>
            <person name="Sullivan S."/>
            <person name="Sone E.D."/>
            <person name="Koren S."/>
            <person name="Silverstein K.A.T."/>
            <person name="Beckman K.B."/>
            <person name="Gohl D.M."/>
        </authorList>
    </citation>
    <scope>NUCLEOTIDE SEQUENCE</scope>
    <source>
        <strain evidence="1">Duluth1</strain>
        <tissue evidence="1">Whole animal</tissue>
    </source>
</reference>
<dbReference type="EMBL" id="JAIWYP010000010">
    <property type="protein sequence ID" value="KAH3751699.1"/>
    <property type="molecule type" value="Genomic_DNA"/>
</dbReference>
<evidence type="ECO:0000313" key="2">
    <source>
        <dbReference type="Proteomes" id="UP000828390"/>
    </source>
</evidence>
<protein>
    <submittedName>
        <fullName evidence="1">Uncharacterized protein</fullName>
    </submittedName>
</protein>
<dbReference type="Proteomes" id="UP000828390">
    <property type="component" value="Unassembled WGS sequence"/>
</dbReference>
<organism evidence="1 2">
    <name type="scientific">Dreissena polymorpha</name>
    <name type="common">Zebra mussel</name>
    <name type="synonym">Mytilus polymorpha</name>
    <dbReference type="NCBI Taxonomy" id="45954"/>
    <lineage>
        <taxon>Eukaryota</taxon>
        <taxon>Metazoa</taxon>
        <taxon>Spiralia</taxon>
        <taxon>Lophotrochozoa</taxon>
        <taxon>Mollusca</taxon>
        <taxon>Bivalvia</taxon>
        <taxon>Autobranchia</taxon>
        <taxon>Heteroconchia</taxon>
        <taxon>Euheterodonta</taxon>
        <taxon>Imparidentia</taxon>
        <taxon>Neoheterodontei</taxon>
        <taxon>Myida</taxon>
        <taxon>Dreissenoidea</taxon>
        <taxon>Dreissenidae</taxon>
        <taxon>Dreissena</taxon>
    </lineage>
</organism>
<accession>A0A9D4DQ51</accession>
<proteinExistence type="predicted"/>
<evidence type="ECO:0000313" key="1">
    <source>
        <dbReference type="EMBL" id="KAH3751699.1"/>
    </source>
</evidence>